<name>A0AAV6I3C2_9ERIC</name>
<feature type="transmembrane region" description="Helical" evidence="7">
    <location>
        <begin position="141"/>
        <end position="164"/>
    </location>
</feature>
<dbReference type="InterPro" id="IPR011527">
    <property type="entry name" value="ABC1_TM_dom"/>
</dbReference>
<evidence type="ECO:0000256" key="7">
    <source>
        <dbReference type="SAM" id="Phobius"/>
    </source>
</evidence>
<dbReference type="AlphaFoldDB" id="A0AAV6I3C2"/>
<comment type="subcellular location">
    <subcellularLocation>
        <location evidence="1">Membrane</location>
        <topology evidence="1">Multi-pass membrane protein</topology>
    </subcellularLocation>
</comment>
<dbReference type="PROSITE" id="PS50929">
    <property type="entry name" value="ABC_TM1F"/>
    <property type="match status" value="1"/>
</dbReference>
<keyword evidence="5 7" id="KW-1133">Transmembrane helix</keyword>
<dbReference type="PANTHER" id="PTHR24222:SF64">
    <property type="entry name" value="ABC TRANSPORTER B FAMILY MEMBER 26, CHLOROPLASTIC"/>
    <property type="match status" value="1"/>
</dbReference>
<dbReference type="SUPFAM" id="SSF90123">
    <property type="entry name" value="ABC transporter transmembrane region"/>
    <property type="match status" value="1"/>
</dbReference>
<dbReference type="InterPro" id="IPR036640">
    <property type="entry name" value="ABC1_TM_sf"/>
</dbReference>
<dbReference type="GO" id="GO:0005524">
    <property type="term" value="F:ATP binding"/>
    <property type="evidence" value="ECO:0007669"/>
    <property type="project" value="UniProtKB-KW"/>
</dbReference>
<protein>
    <submittedName>
        <fullName evidence="10">Uncharacterized protein</fullName>
    </submittedName>
</protein>
<evidence type="ECO:0000259" key="8">
    <source>
        <dbReference type="PROSITE" id="PS50893"/>
    </source>
</evidence>
<feature type="domain" description="ABC transporter" evidence="8">
    <location>
        <begin position="452"/>
        <end position="691"/>
    </location>
</feature>
<dbReference type="Pfam" id="PF00664">
    <property type="entry name" value="ABC_membrane"/>
    <property type="match status" value="1"/>
</dbReference>
<keyword evidence="11" id="KW-1185">Reference proteome</keyword>
<reference evidence="10" key="1">
    <citation type="submission" date="2020-08" db="EMBL/GenBank/DDBJ databases">
        <title>Plant Genome Project.</title>
        <authorList>
            <person name="Zhang R.-G."/>
        </authorList>
    </citation>
    <scope>NUCLEOTIDE SEQUENCE</scope>
    <source>
        <strain evidence="10">WSP0</strain>
        <tissue evidence="10">Leaf</tissue>
    </source>
</reference>
<dbReference type="CDD" id="cd18572">
    <property type="entry name" value="ABC_6TM_TAP"/>
    <property type="match status" value="1"/>
</dbReference>
<organism evidence="10 11">
    <name type="scientific">Rhododendron griersonianum</name>
    <dbReference type="NCBI Taxonomy" id="479676"/>
    <lineage>
        <taxon>Eukaryota</taxon>
        <taxon>Viridiplantae</taxon>
        <taxon>Streptophyta</taxon>
        <taxon>Embryophyta</taxon>
        <taxon>Tracheophyta</taxon>
        <taxon>Spermatophyta</taxon>
        <taxon>Magnoliopsida</taxon>
        <taxon>eudicotyledons</taxon>
        <taxon>Gunneridae</taxon>
        <taxon>Pentapetalae</taxon>
        <taxon>asterids</taxon>
        <taxon>Ericales</taxon>
        <taxon>Ericaceae</taxon>
        <taxon>Ericoideae</taxon>
        <taxon>Rhodoreae</taxon>
        <taxon>Rhododendron</taxon>
    </lineage>
</organism>
<evidence type="ECO:0000256" key="1">
    <source>
        <dbReference type="ARBA" id="ARBA00004141"/>
    </source>
</evidence>
<feature type="domain" description="ABC transmembrane type-1" evidence="9">
    <location>
        <begin position="179"/>
        <end position="430"/>
    </location>
</feature>
<dbReference type="FunFam" id="3.40.50.300:FF:000218">
    <property type="entry name" value="Multidrug ABC transporter ATP-binding protein"/>
    <property type="match status" value="1"/>
</dbReference>
<feature type="transmembrane region" description="Helical" evidence="7">
    <location>
        <begin position="377"/>
        <end position="395"/>
    </location>
</feature>
<evidence type="ECO:0000256" key="6">
    <source>
        <dbReference type="ARBA" id="ARBA00023136"/>
    </source>
</evidence>
<dbReference type="SUPFAM" id="SSF52540">
    <property type="entry name" value="P-loop containing nucleoside triphosphate hydrolases"/>
    <property type="match status" value="1"/>
</dbReference>
<keyword evidence="4" id="KW-0067">ATP-binding</keyword>
<dbReference type="PANTHER" id="PTHR24222">
    <property type="entry name" value="ABC TRANSPORTER B FAMILY"/>
    <property type="match status" value="1"/>
</dbReference>
<evidence type="ECO:0000313" key="10">
    <source>
        <dbReference type="EMBL" id="KAG5522062.1"/>
    </source>
</evidence>
<dbReference type="InterPro" id="IPR027417">
    <property type="entry name" value="P-loop_NTPase"/>
</dbReference>
<dbReference type="GO" id="GO:0009941">
    <property type="term" value="C:chloroplast envelope"/>
    <property type="evidence" value="ECO:0007669"/>
    <property type="project" value="TreeGrafter"/>
</dbReference>
<dbReference type="SMART" id="SM00382">
    <property type="entry name" value="AAA"/>
    <property type="match status" value="1"/>
</dbReference>
<comment type="caution">
    <text evidence="10">The sequence shown here is derived from an EMBL/GenBank/DDBJ whole genome shotgun (WGS) entry which is preliminary data.</text>
</comment>
<dbReference type="InterPro" id="IPR017871">
    <property type="entry name" value="ABC_transporter-like_CS"/>
</dbReference>
<feature type="transmembrane region" description="Helical" evidence="7">
    <location>
        <begin position="255"/>
        <end position="283"/>
    </location>
</feature>
<sequence length="697" mass="77838">MSLILPHLQPRVISSLLYKPTSIYPNLKPLAFSAKPKTKFQSNPSVSRSNTRFRHTYVPKSASINGFPLQSDSEVSPRDVGVNNAELSEKLRRWIAFVRSVLPGGSWWSFSEDVDVVLTAKPVTVLRALQRMWELIAKDRWIIFAAFATLIITAVSSPLVGNWIELKWKFASFDNVEDFSGLRGCCFGIANMILVKRMRETLYSALLYQDISFFDSETVGDLTSRLGADCQQVSRVIGNDLNMILRNALQGTGALIYLLILSWPLGLCTLAMCCILSAIMLLYGKYQKKAAKLTQEFTASANEVAQETFSLMRTIRVYGTEKQELGRYKHWLGKLADISLRQSAAYGLWNLSFNSLYHSTQVKMIAILYTLDGNGGAFSIVPMVIAVLIGGMSILHGKITAEQLTKFILYGEWLIFSTWWIGDSLSSLMQSVGASEKVFQLMDSLPSDQFLAQGKHIWQFLSIFFSVPVLKNLNVSVHPNEVVAIVGLSGSGKSTLVNLLLRLYEPTSGQILIDGLPLKDLDIKWLRQRVGYVGQEPRLFRMDVSSNIRYGCVRRITQEDVEWAAKQAYAHDFILSLPNGYQTIVDDDLLSGGQKQRIAIARAVLRDPNILILDEATSALDAESEHNVKGVLRAVRSDRKTQRAVIIIAHRLSTIQAADRIVVMEGGQIVEMGDHIELLTKNGMYARLTKRQADAVA</sequence>
<dbReference type="GO" id="GO:0016020">
    <property type="term" value="C:membrane"/>
    <property type="evidence" value="ECO:0007669"/>
    <property type="project" value="UniProtKB-SubCell"/>
</dbReference>
<evidence type="ECO:0000259" key="9">
    <source>
        <dbReference type="PROSITE" id="PS50929"/>
    </source>
</evidence>
<dbReference type="GO" id="GO:0016887">
    <property type="term" value="F:ATP hydrolysis activity"/>
    <property type="evidence" value="ECO:0007669"/>
    <property type="project" value="InterPro"/>
</dbReference>
<dbReference type="PROSITE" id="PS50893">
    <property type="entry name" value="ABC_TRANSPORTER_2"/>
    <property type="match status" value="1"/>
</dbReference>
<dbReference type="InterPro" id="IPR003593">
    <property type="entry name" value="AAA+_ATPase"/>
</dbReference>
<gene>
    <name evidence="10" type="ORF">RHGRI_034311</name>
</gene>
<dbReference type="GO" id="GO:0140359">
    <property type="term" value="F:ABC-type transporter activity"/>
    <property type="evidence" value="ECO:0007669"/>
    <property type="project" value="InterPro"/>
</dbReference>
<dbReference type="InterPro" id="IPR039421">
    <property type="entry name" value="Type_1_exporter"/>
</dbReference>
<accession>A0AAV6I3C2</accession>
<dbReference type="Pfam" id="PF00005">
    <property type="entry name" value="ABC_tran"/>
    <property type="match status" value="1"/>
</dbReference>
<evidence type="ECO:0000256" key="4">
    <source>
        <dbReference type="ARBA" id="ARBA00022840"/>
    </source>
</evidence>
<dbReference type="Gene3D" id="1.20.1560.10">
    <property type="entry name" value="ABC transporter type 1, transmembrane domain"/>
    <property type="match status" value="1"/>
</dbReference>
<proteinExistence type="predicted"/>
<evidence type="ECO:0000256" key="3">
    <source>
        <dbReference type="ARBA" id="ARBA00022741"/>
    </source>
</evidence>
<dbReference type="Gene3D" id="3.40.50.300">
    <property type="entry name" value="P-loop containing nucleotide triphosphate hydrolases"/>
    <property type="match status" value="1"/>
</dbReference>
<dbReference type="EMBL" id="JACTNZ010000012">
    <property type="protein sequence ID" value="KAG5522062.1"/>
    <property type="molecule type" value="Genomic_DNA"/>
</dbReference>
<keyword evidence="6 7" id="KW-0472">Membrane</keyword>
<evidence type="ECO:0000256" key="5">
    <source>
        <dbReference type="ARBA" id="ARBA00022989"/>
    </source>
</evidence>
<keyword evidence="3" id="KW-0547">Nucleotide-binding</keyword>
<dbReference type="Proteomes" id="UP000823749">
    <property type="component" value="Chromosome 12"/>
</dbReference>
<evidence type="ECO:0000256" key="2">
    <source>
        <dbReference type="ARBA" id="ARBA00022692"/>
    </source>
</evidence>
<evidence type="ECO:0000313" key="11">
    <source>
        <dbReference type="Proteomes" id="UP000823749"/>
    </source>
</evidence>
<keyword evidence="2 7" id="KW-0812">Transmembrane</keyword>
<dbReference type="InterPro" id="IPR003439">
    <property type="entry name" value="ABC_transporter-like_ATP-bd"/>
</dbReference>
<dbReference type="PROSITE" id="PS00211">
    <property type="entry name" value="ABC_TRANSPORTER_1"/>
    <property type="match status" value="1"/>
</dbReference>